<dbReference type="InterPro" id="IPR000212">
    <property type="entry name" value="DNA_helicase_UvrD/REP"/>
</dbReference>
<feature type="region of interest" description="Disordered" evidence="6">
    <location>
        <begin position="1007"/>
        <end position="1032"/>
    </location>
</feature>
<feature type="region of interest" description="Disordered" evidence="6">
    <location>
        <begin position="379"/>
        <end position="401"/>
    </location>
</feature>
<dbReference type="PANTHER" id="PTHR11070">
    <property type="entry name" value="UVRD / RECB / PCRA DNA HELICASE FAMILY MEMBER"/>
    <property type="match status" value="1"/>
</dbReference>
<evidence type="ECO:0000256" key="1">
    <source>
        <dbReference type="ARBA" id="ARBA00022722"/>
    </source>
</evidence>
<dbReference type="Proteomes" id="UP000028730">
    <property type="component" value="Unassembled WGS sequence"/>
</dbReference>
<evidence type="ECO:0000259" key="7">
    <source>
        <dbReference type="Pfam" id="PF12705"/>
    </source>
</evidence>
<dbReference type="STRING" id="1341695.BBOMB_0697"/>
<dbReference type="GO" id="GO:0033202">
    <property type="term" value="C:DNA helicase complex"/>
    <property type="evidence" value="ECO:0007669"/>
    <property type="project" value="TreeGrafter"/>
</dbReference>
<proteinExistence type="predicted"/>
<dbReference type="InterPro" id="IPR027417">
    <property type="entry name" value="P-loop_NTPase"/>
</dbReference>
<dbReference type="eggNOG" id="COG2887">
    <property type="taxonomic scope" value="Bacteria"/>
</dbReference>
<dbReference type="PANTHER" id="PTHR11070:SF59">
    <property type="entry name" value="DNA 3'-5' HELICASE"/>
    <property type="match status" value="1"/>
</dbReference>
<evidence type="ECO:0000256" key="5">
    <source>
        <dbReference type="ARBA" id="ARBA00023204"/>
    </source>
</evidence>
<dbReference type="Gene3D" id="3.40.50.300">
    <property type="entry name" value="P-loop containing nucleotide triphosphate hydrolases"/>
    <property type="match status" value="3"/>
</dbReference>
<dbReference type="GO" id="GO:0043138">
    <property type="term" value="F:3'-5' DNA helicase activity"/>
    <property type="evidence" value="ECO:0007669"/>
    <property type="project" value="TreeGrafter"/>
</dbReference>
<dbReference type="Pfam" id="PF12705">
    <property type="entry name" value="PDDEXK_1"/>
    <property type="match status" value="1"/>
</dbReference>
<keyword evidence="2" id="KW-0227">DNA damage</keyword>
<dbReference type="GO" id="GO:0004527">
    <property type="term" value="F:exonuclease activity"/>
    <property type="evidence" value="ECO:0007669"/>
    <property type="project" value="UniProtKB-KW"/>
</dbReference>
<evidence type="ECO:0000256" key="6">
    <source>
        <dbReference type="SAM" id="MobiDB-lite"/>
    </source>
</evidence>
<feature type="compositionally biased region" description="Basic and acidic residues" evidence="6">
    <location>
        <begin position="1011"/>
        <end position="1031"/>
    </location>
</feature>
<dbReference type="SUPFAM" id="SSF52540">
    <property type="entry name" value="P-loop containing nucleoside triphosphate hydrolases"/>
    <property type="match status" value="1"/>
</dbReference>
<evidence type="ECO:0000313" key="8">
    <source>
        <dbReference type="EMBL" id="KFF31350.1"/>
    </source>
</evidence>
<dbReference type="GO" id="GO:0005524">
    <property type="term" value="F:ATP binding"/>
    <property type="evidence" value="ECO:0007669"/>
    <property type="project" value="InterPro"/>
</dbReference>
<dbReference type="eggNOG" id="COG0210">
    <property type="taxonomic scope" value="Bacteria"/>
</dbReference>
<evidence type="ECO:0000256" key="2">
    <source>
        <dbReference type="ARBA" id="ARBA00022763"/>
    </source>
</evidence>
<keyword evidence="3 8" id="KW-0347">Helicase</keyword>
<keyword evidence="4" id="KW-0378">Hydrolase</keyword>
<dbReference type="Gene3D" id="1.10.486.10">
    <property type="entry name" value="PCRA, domain 4"/>
    <property type="match status" value="2"/>
</dbReference>
<gene>
    <name evidence="8" type="ORF">BBOMB_0697</name>
</gene>
<dbReference type="InterPro" id="IPR038726">
    <property type="entry name" value="PDDEXK_AddAB-type"/>
</dbReference>
<evidence type="ECO:0000256" key="3">
    <source>
        <dbReference type="ARBA" id="ARBA00022806"/>
    </source>
</evidence>
<accession>A0A080N4G7</accession>
<feature type="compositionally biased region" description="Gly residues" evidence="6">
    <location>
        <begin position="379"/>
        <end position="388"/>
    </location>
</feature>
<evidence type="ECO:0000256" key="4">
    <source>
        <dbReference type="ARBA" id="ARBA00022839"/>
    </source>
</evidence>
<keyword evidence="3 8" id="KW-0067">ATP-binding</keyword>
<dbReference type="GO" id="GO:0003677">
    <property type="term" value="F:DNA binding"/>
    <property type="evidence" value="ECO:0007669"/>
    <property type="project" value="InterPro"/>
</dbReference>
<keyword evidence="4" id="KW-0269">Exonuclease</keyword>
<dbReference type="EMBL" id="ATLK01000001">
    <property type="protein sequence ID" value="KFF31350.1"/>
    <property type="molecule type" value="Genomic_DNA"/>
</dbReference>
<name>A0A080N4G7_9BIFI</name>
<keyword evidence="9" id="KW-1185">Reference proteome</keyword>
<reference evidence="8 9" key="1">
    <citation type="journal article" date="2014" name="Appl. Environ. Microbiol.">
        <title>Genomic encyclopedia of type strains of the genus Bifidobacterium.</title>
        <authorList>
            <person name="Milani C."/>
            <person name="Lugli G.A."/>
            <person name="Duranti S."/>
            <person name="Turroni F."/>
            <person name="Bottacini F."/>
            <person name="Mangifesta M."/>
            <person name="Sanchez B."/>
            <person name="Viappiani A."/>
            <person name="Mancabelli L."/>
            <person name="Taminiau B."/>
            <person name="Delcenserie V."/>
            <person name="Barrangou R."/>
            <person name="Margolles A."/>
            <person name="van Sinderen D."/>
            <person name="Ventura M."/>
        </authorList>
    </citation>
    <scope>NUCLEOTIDE SEQUENCE [LARGE SCALE GENOMIC DNA]</scope>
    <source>
        <strain evidence="8 9">DSM 19703</strain>
    </source>
</reference>
<dbReference type="GO" id="GO:0000725">
    <property type="term" value="P:recombinational repair"/>
    <property type="evidence" value="ECO:0007669"/>
    <property type="project" value="TreeGrafter"/>
</dbReference>
<organism evidence="8 9">
    <name type="scientific">Bifidobacterium bombi DSM 19703</name>
    <dbReference type="NCBI Taxonomy" id="1341695"/>
    <lineage>
        <taxon>Bacteria</taxon>
        <taxon>Bacillati</taxon>
        <taxon>Actinomycetota</taxon>
        <taxon>Actinomycetes</taxon>
        <taxon>Bifidobacteriales</taxon>
        <taxon>Bifidobacteriaceae</taxon>
        <taxon>Bifidobacterium</taxon>
    </lineage>
</organism>
<sequence>MVGPPCSGKTTTALTMLLDGLERVGETNVDRVVMTVSNRKIADDLSDEVIHKVGSIRTARPVTTLAALSFRLLTRLRASQSESLPKLLNGAEQDALLRAVMAEHIGHAQTGELCDTCQLLRRYFATDDWADTVYAEHGGAAVRGSAVPAGTSHGEGGTEALFARGINDAFVMQLRDMLARMDELGVDAVGEADVLAALGRERLAGSNTERLDIQWRLAFALRREYQSMVTLRYPGEFRLDSSNLLVKGASAVAWLDRSALPELVIVDDFQDLTLAGLAFLEALSAAGVQLTLVGNADEAVQTFRGSYPEYLMKAAMEGPLHAKLETLAVQGFPQGEPSYRAVLSSRVSLSISSPEVDFTPLPSRPGKLPRWSAPGAVGDLGGLGGTQAGGDRRLHQGASGDSAFSAGGDVRASLYRSDAEELDDVVWSIKRLHLVSGDGHDWNDMAVIAHDNASVRAFGERLRRSGVPVRYSAVTRPLKDEPSIRGLFALIELAMLRAEGLSVFVNRTPSSVARFIRSRVLQLLESPLFETSNDSRHLGSPVRLDSVEAAMRSLGSLATVVREDGAVADQTGRSATLPHLVRVWDELAGRISLERRASRLRSGVDDSVFEGDGDEQDLPFGLDAMYLMLALGDGFGAGDEGAQVAVTEGDAQTPVQDVAAGLRGRTEGGCAATLEVIEAVGKGNPHVAAFARLWDVVDDVERRLRRLGDDHPQYSLWEAWDSCHVALRWQRQALGNDEASREANDRLDAVMQLFDYAAGSGSSQSVSDFMSSVRSMRIEADSLAKVAPIDQAVTLTTPAGAAGRHWRQVWIVQVQQGVWPNLAARNTMFGGEELARIVLHGTLNDPSYGGVPDTDPQLLSVLAAEQKSFLVALTRAKECVRLSAVLSDDEVPSDFLYTYAPEWYDRARDADTQSRRYSLCERHDRYAGLDADPRGLVGVARTELMRFAPDGSKVDATSGVVEEEPAGALQDTVDAARTLALLADGGVAQADPSQWAYLNRASSQSLGRRTALSDESRGDGAETHEGSHGDDLVVLSPSQVDEIWGCPVCWLLSRKFSGPAPSSSATGFGTLIHKVAQMASEEGLDSPDYLEGRGTQERIDSIAESMMEMYRGLRTEPDSIVDPAQRYKAIAKDMNARTTLGHIASYFVASNQSDYPGGNGKRDALKQEDIPIGILTQVQCEREFTAQVSFDDVLASYNAVPSVEDIGRTDVMGIMGFLVGGWPEGVSAGMSVGIHGTIDRLEWRRGLDATGEGDVRIVDYKTGHAHTPKAMFNDLQLVCYQLGLAFPVGDVHGFDGLSNGGFASARQGRTPLAVPRISKAMLFDTEKDGAPAAYGSAPEAKFQPPLFVSGHLNDTAFLARRGYPQPGRLYDVPNLPEEAPSGVSQNAWRGFVGLRGTQVVWSLTMISRVFYAAAASRSRRFTAYQQHDHYCTMPTVCPVCAGQVDTVYETRTA</sequence>
<dbReference type="GO" id="GO:0005829">
    <property type="term" value="C:cytosol"/>
    <property type="evidence" value="ECO:0007669"/>
    <property type="project" value="TreeGrafter"/>
</dbReference>
<evidence type="ECO:0000313" key="9">
    <source>
        <dbReference type="Proteomes" id="UP000028730"/>
    </source>
</evidence>
<keyword evidence="3 8" id="KW-0547">Nucleotide-binding</keyword>
<feature type="domain" description="PD-(D/E)XK endonuclease-like" evidence="7">
    <location>
        <begin position="1035"/>
        <end position="1284"/>
    </location>
</feature>
<keyword evidence="5" id="KW-0234">DNA repair</keyword>
<comment type="caution">
    <text evidence="8">The sequence shown here is derived from an EMBL/GenBank/DDBJ whole genome shotgun (WGS) entry which is preliminary data.</text>
</comment>
<keyword evidence="1" id="KW-0540">Nuclease</keyword>
<protein>
    <submittedName>
        <fullName evidence="8">ATP-dependent DNA helicase, UvrD/REP family</fullName>
    </submittedName>
</protein>